<dbReference type="Gene3D" id="3.30.1330.60">
    <property type="entry name" value="OmpA-like domain"/>
    <property type="match status" value="1"/>
</dbReference>
<dbReference type="SUPFAM" id="SSF56925">
    <property type="entry name" value="OMPA-like"/>
    <property type="match status" value="1"/>
</dbReference>
<dbReference type="InterPro" id="IPR003367">
    <property type="entry name" value="Thrombospondin_3-like_rpt"/>
</dbReference>
<feature type="region of interest" description="Disordered" evidence="11">
    <location>
        <begin position="334"/>
        <end position="371"/>
    </location>
</feature>
<dbReference type="InterPro" id="IPR006664">
    <property type="entry name" value="OMP_bac"/>
</dbReference>
<protein>
    <submittedName>
        <fullName evidence="14">OmpA family protein</fullName>
    </submittedName>
</protein>
<dbReference type="Proteomes" id="UP000033121">
    <property type="component" value="Unassembled WGS sequence"/>
</dbReference>
<dbReference type="GO" id="GO:0046930">
    <property type="term" value="C:pore complex"/>
    <property type="evidence" value="ECO:0007669"/>
    <property type="project" value="UniProtKB-KW"/>
</dbReference>
<dbReference type="GO" id="GO:0005509">
    <property type="term" value="F:calcium ion binding"/>
    <property type="evidence" value="ECO:0007669"/>
    <property type="project" value="InterPro"/>
</dbReference>
<dbReference type="InterPro" id="IPR011250">
    <property type="entry name" value="OMP/PagP_B-barrel"/>
</dbReference>
<name>A0A0E9MXY6_9BACT</name>
<evidence type="ECO:0000256" key="3">
    <source>
        <dbReference type="ARBA" id="ARBA00022452"/>
    </source>
</evidence>
<evidence type="ECO:0000256" key="1">
    <source>
        <dbReference type="ARBA" id="ARBA00004571"/>
    </source>
</evidence>
<dbReference type="GO" id="GO:0007155">
    <property type="term" value="P:cell adhesion"/>
    <property type="evidence" value="ECO:0007669"/>
    <property type="project" value="InterPro"/>
</dbReference>
<dbReference type="InterPro" id="IPR025665">
    <property type="entry name" value="Beta-barrel_OMP_2"/>
</dbReference>
<keyword evidence="2" id="KW-0813">Transport</keyword>
<reference evidence="14 15" key="1">
    <citation type="submission" date="2015-04" db="EMBL/GenBank/DDBJ databases">
        <title>Whole genome shotgun sequence of Flavihumibacter petaseus NBRC 106054.</title>
        <authorList>
            <person name="Miyazawa S."/>
            <person name="Hosoyama A."/>
            <person name="Hashimoto M."/>
            <person name="Noguchi M."/>
            <person name="Tsuchikane K."/>
            <person name="Ohji S."/>
            <person name="Yamazoe A."/>
            <person name="Ichikawa N."/>
            <person name="Kimura A."/>
            <person name="Fujita N."/>
        </authorList>
    </citation>
    <scope>NUCLEOTIDE SEQUENCE [LARGE SCALE GENOMIC DNA]</scope>
    <source>
        <strain evidence="14 15">NBRC 106054</strain>
    </source>
</reference>
<dbReference type="RefSeq" id="WP_052955603.1">
    <property type="nucleotide sequence ID" value="NZ_BBWV01000001.1"/>
</dbReference>
<dbReference type="InterPro" id="IPR050330">
    <property type="entry name" value="Bact_OuterMem_StrucFunc"/>
</dbReference>
<evidence type="ECO:0000256" key="12">
    <source>
        <dbReference type="SAM" id="SignalP"/>
    </source>
</evidence>
<dbReference type="PRINTS" id="PR01021">
    <property type="entry name" value="OMPADOMAIN"/>
</dbReference>
<evidence type="ECO:0000256" key="11">
    <source>
        <dbReference type="SAM" id="MobiDB-lite"/>
    </source>
</evidence>
<dbReference type="SUPFAM" id="SSF103647">
    <property type="entry name" value="TSP type-3 repeat"/>
    <property type="match status" value="2"/>
</dbReference>
<dbReference type="InterPro" id="IPR036737">
    <property type="entry name" value="OmpA-like_sf"/>
</dbReference>
<keyword evidence="8 10" id="KW-0472">Membrane</keyword>
<dbReference type="EMBL" id="BBWV01000001">
    <property type="protein sequence ID" value="GAO42592.1"/>
    <property type="molecule type" value="Genomic_DNA"/>
</dbReference>
<dbReference type="STRING" id="1220578.FPE01S_01_16070"/>
<keyword evidence="15" id="KW-1185">Reference proteome</keyword>
<evidence type="ECO:0000256" key="2">
    <source>
        <dbReference type="ARBA" id="ARBA00022448"/>
    </source>
</evidence>
<evidence type="ECO:0000256" key="6">
    <source>
        <dbReference type="ARBA" id="ARBA00023065"/>
    </source>
</evidence>
<dbReference type="GO" id="GO:0006811">
    <property type="term" value="P:monoatomic ion transport"/>
    <property type="evidence" value="ECO:0007669"/>
    <property type="project" value="UniProtKB-KW"/>
</dbReference>
<dbReference type="PANTHER" id="PTHR30329:SF21">
    <property type="entry name" value="LIPOPROTEIN YIAD-RELATED"/>
    <property type="match status" value="1"/>
</dbReference>
<accession>A0A0E9MXY6</accession>
<evidence type="ECO:0000256" key="9">
    <source>
        <dbReference type="ARBA" id="ARBA00023237"/>
    </source>
</evidence>
<dbReference type="InterPro" id="IPR028974">
    <property type="entry name" value="TSP_type-3_rpt"/>
</dbReference>
<evidence type="ECO:0000256" key="4">
    <source>
        <dbReference type="ARBA" id="ARBA00022692"/>
    </source>
</evidence>
<proteinExistence type="predicted"/>
<keyword evidence="6" id="KW-0406">Ion transport</keyword>
<dbReference type="PROSITE" id="PS51123">
    <property type="entry name" value="OMPA_2"/>
    <property type="match status" value="1"/>
</dbReference>
<dbReference type="InterPro" id="IPR006665">
    <property type="entry name" value="OmpA-like"/>
</dbReference>
<keyword evidence="3" id="KW-1134">Transmembrane beta strand</keyword>
<dbReference type="OrthoDB" id="1522982at2"/>
<comment type="caution">
    <text evidence="14">The sequence shown here is derived from an EMBL/GenBank/DDBJ whole genome shotgun (WGS) entry which is preliminary data.</text>
</comment>
<evidence type="ECO:0000256" key="7">
    <source>
        <dbReference type="ARBA" id="ARBA00023114"/>
    </source>
</evidence>
<keyword evidence="4" id="KW-0812">Transmembrane</keyword>
<dbReference type="PANTHER" id="PTHR30329">
    <property type="entry name" value="STATOR ELEMENT OF FLAGELLAR MOTOR COMPLEX"/>
    <property type="match status" value="1"/>
</dbReference>
<dbReference type="GO" id="GO:0009279">
    <property type="term" value="C:cell outer membrane"/>
    <property type="evidence" value="ECO:0007669"/>
    <property type="project" value="UniProtKB-SubCell"/>
</dbReference>
<dbReference type="Gene3D" id="4.10.1080.10">
    <property type="entry name" value="TSP type-3 repeat"/>
    <property type="match status" value="1"/>
</dbReference>
<dbReference type="AlphaFoldDB" id="A0A0E9MXY6"/>
<dbReference type="CDD" id="cd07185">
    <property type="entry name" value="OmpA_C-like"/>
    <property type="match status" value="1"/>
</dbReference>
<evidence type="ECO:0000259" key="13">
    <source>
        <dbReference type="PROSITE" id="PS51123"/>
    </source>
</evidence>
<evidence type="ECO:0000313" key="14">
    <source>
        <dbReference type="EMBL" id="GAO42592.1"/>
    </source>
</evidence>
<feature type="compositionally biased region" description="Basic and acidic residues" evidence="11">
    <location>
        <begin position="476"/>
        <end position="493"/>
    </location>
</feature>
<keyword evidence="5 12" id="KW-0732">Signal</keyword>
<evidence type="ECO:0000313" key="15">
    <source>
        <dbReference type="Proteomes" id="UP000033121"/>
    </source>
</evidence>
<dbReference type="PRINTS" id="PR01023">
    <property type="entry name" value="NAFLGMOTY"/>
</dbReference>
<feature type="region of interest" description="Disordered" evidence="11">
    <location>
        <begin position="287"/>
        <end position="318"/>
    </location>
</feature>
<dbReference type="Pfam" id="PF02412">
    <property type="entry name" value="TSP_3"/>
    <property type="match status" value="2"/>
</dbReference>
<dbReference type="Pfam" id="PF00691">
    <property type="entry name" value="OmpA"/>
    <property type="match status" value="1"/>
</dbReference>
<gene>
    <name evidence="14" type="ORF">FPE01S_01_16070</name>
</gene>
<feature type="domain" description="OmpA-like" evidence="13">
    <location>
        <begin position="377"/>
        <end position="493"/>
    </location>
</feature>
<evidence type="ECO:0000256" key="8">
    <source>
        <dbReference type="ARBA" id="ARBA00023136"/>
    </source>
</evidence>
<dbReference type="SUPFAM" id="SSF103088">
    <property type="entry name" value="OmpA-like"/>
    <property type="match status" value="1"/>
</dbReference>
<feature type="signal peptide" evidence="12">
    <location>
        <begin position="1"/>
        <end position="19"/>
    </location>
</feature>
<evidence type="ECO:0000256" key="10">
    <source>
        <dbReference type="PROSITE-ProRule" id="PRU00473"/>
    </source>
</evidence>
<feature type="chain" id="PRO_5002429915" evidence="12">
    <location>
        <begin position="20"/>
        <end position="493"/>
    </location>
</feature>
<dbReference type="GO" id="GO:0015288">
    <property type="term" value="F:porin activity"/>
    <property type="evidence" value="ECO:0007669"/>
    <property type="project" value="UniProtKB-KW"/>
</dbReference>
<evidence type="ECO:0000256" key="5">
    <source>
        <dbReference type="ARBA" id="ARBA00022729"/>
    </source>
</evidence>
<comment type="subcellular location">
    <subcellularLocation>
        <location evidence="1">Cell outer membrane</location>
        <topology evidence="1">Multi-pass membrane protein</topology>
    </subcellularLocation>
</comment>
<organism evidence="14 15">
    <name type="scientific">Flavihumibacter petaseus NBRC 106054</name>
    <dbReference type="NCBI Taxonomy" id="1220578"/>
    <lineage>
        <taxon>Bacteria</taxon>
        <taxon>Pseudomonadati</taxon>
        <taxon>Bacteroidota</taxon>
        <taxon>Chitinophagia</taxon>
        <taxon>Chitinophagales</taxon>
        <taxon>Chitinophagaceae</taxon>
        <taxon>Flavihumibacter</taxon>
    </lineage>
</organism>
<dbReference type="Pfam" id="PF13568">
    <property type="entry name" value="OMP_b-brl_2"/>
    <property type="match status" value="1"/>
</dbReference>
<keyword evidence="9" id="KW-0998">Cell outer membrane</keyword>
<keyword evidence="7" id="KW-0626">Porin</keyword>
<feature type="region of interest" description="Disordered" evidence="11">
    <location>
        <begin position="466"/>
        <end position="493"/>
    </location>
</feature>
<sequence>MKRCLFLLLSLCSGIMGFSQDTTMTTAAAGTAAATNSQTLPPLKIVKEHYTVSGGILGAWNYNRFRTDGDNPSNIDFDWKSGWSAGLWVNFPLGKVISIEPQAMYSSYPISPKTNTAGILNGDMDYISVPLLVKFHLGPKFAITAGPQFDFLTRVKDDNNSGLDKDDFKKTSTAITGGIEILPHARVVVFARYIHGLTDMNEAQLPGNQNIKFYTQTIQAGLKLRLFGRLVPADSDGDGVIDKEDSCASVPGFARYKGCPIPDTDGDGINDELDKCPTVAGTQKYEGCPIPDRDKDGVNDEEDKCPDTPGLAKYNGCPIPDTDKDGINDEEDKCPNEPGVAKYNGCPIPDKDGDGVNDDEDRCPDIAGPADNGGCPKLETSKFNASNVQFVTGSATLTAAAKKELDKAARILNEQYPQLKMEIAGHTDNTGKADKNMTLSQKRADAVKAYLVKKKVDESRLTATGYGQEQPIADNATKEGKAQNRRVEFKVSQ</sequence>